<accession>A0A1I5I0L1</accession>
<dbReference type="PANTHER" id="PTHR43201:SF5">
    <property type="entry name" value="MEDIUM-CHAIN ACYL-COA LIGASE ACSF2, MITOCHONDRIAL"/>
    <property type="match status" value="1"/>
</dbReference>
<evidence type="ECO:0000256" key="1">
    <source>
        <dbReference type="ARBA" id="ARBA00006432"/>
    </source>
</evidence>
<reference evidence="5 8" key="2">
    <citation type="submission" date="2018-10" db="EMBL/GenBank/DDBJ databases">
        <title>Sequencing the genomes of 1000 actinobacteria strains.</title>
        <authorList>
            <person name="Klenk H.-P."/>
        </authorList>
    </citation>
    <scope>NUCLEOTIDE SEQUENCE [LARGE SCALE GENOMIC DNA]</scope>
    <source>
        <strain evidence="5 8">DSM 45119</strain>
    </source>
</reference>
<sequence length="454" mass="48604">MLPILGRSPASRVAHSDATLDAAELLARARSAARLLRPGSRVALDGGSALTRLTHFLGADLAGCATLLLEPTWTERERSAVLADAAPHMVLDLTDGAFSRENAPTHACPTPISRENAQDPPHNAPFYLPTTSGSSGRPKVLIRSRDSWLRSFDALDLGLTQQDRVLIPGPLSSSLFLFGALHALHAGADVHLLDRWSAHDAAAAARHATVVHLVPAMLAALLSTLDRYPVLRAECSLRVVVCAGARMDLELEERLGKVLPGCELVEYYGSAEHSLIAVRRGGRLRPVVDVEVRDTELLVRSALIFDGYLENGALVPPSTDQGWSAVGDRAILHEDGSLEILGRASAVINTGARLVGAEEVESVLRGADGVLDVLVSATPHPRFGELVTAVVEVDPAAPPSRRDLRARARQSLEPAKRPRRWLAVRELPRTASGKPARALVAEQLRAGSFEAEAL</sequence>
<evidence type="ECO:0000256" key="2">
    <source>
        <dbReference type="ARBA" id="ARBA00022598"/>
    </source>
</evidence>
<dbReference type="Pfam" id="PF00501">
    <property type="entry name" value="AMP-binding"/>
    <property type="match status" value="1"/>
</dbReference>
<name>A0A1I5I0L1_9PSEU</name>
<evidence type="ECO:0000313" key="7">
    <source>
        <dbReference type="Proteomes" id="UP000199398"/>
    </source>
</evidence>
<dbReference type="InterPro" id="IPR025110">
    <property type="entry name" value="AMP-bd_C"/>
</dbReference>
<dbReference type="Gene3D" id="3.40.50.12780">
    <property type="entry name" value="N-terminal domain of ligase-like"/>
    <property type="match status" value="1"/>
</dbReference>
<feature type="domain" description="AMP-binding enzyme C-terminal" evidence="4">
    <location>
        <begin position="359"/>
        <end position="434"/>
    </location>
</feature>
<dbReference type="RefSeq" id="WP_246025195.1">
    <property type="nucleotide sequence ID" value="NZ_FOUP01000017.1"/>
</dbReference>
<dbReference type="Proteomes" id="UP000270697">
    <property type="component" value="Unassembled WGS sequence"/>
</dbReference>
<dbReference type="STRING" id="455193.SAMN05421805_11710"/>
<dbReference type="InterPro" id="IPR020845">
    <property type="entry name" value="AMP-binding_CS"/>
</dbReference>
<dbReference type="SUPFAM" id="SSF56801">
    <property type="entry name" value="Acetyl-CoA synthetase-like"/>
    <property type="match status" value="1"/>
</dbReference>
<reference evidence="6 7" key="1">
    <citation type="submission" date="2016-10" db="EMBL/GenBank/DDBJ databases">
        <authorList>
            <person name="de Groot N.N."/>
        </authorList>
    </citation>
    <scope>NUCLEOTIDE SEQUENCE [LARGE SCALE GENOMIC DNA]</scope>
    <source>
        <strain evidence="6 7">CPCC 201259</strain>
    </source>
</reference>
<evidence type="ECO:0000313" key="8">
    <source>
        <dbReference type="Proteomes" id="UP000270697"/>
    </source>
</evidence>
<evidence type="ECO:0000313" key="5">
    <source>
        <dbReference type="EMBL" id="RKT83129.1"/>
    </source>
</evidence>
<dbReference type="EMBL" id="RBXX01000002">
    <property type="protein sequence ID" value="RKT83129.1"/>
    <property type="molecule type" value="Genomic_DNA"/>
</dbReference>
<gene>
    <name evidence="5" type="ORF">ATL45_1402</name>
    <name evidence="6" type="ORF">SAMN05421805_11710</name>
</gene>
<dbReference type="PROSITE" id="PS00455">
    <property type="entry name" value="AMP_BINDING"/>
    <property type="match status" value="1"/>
</dbReference>
<dbReference type="InterPro" id="IPR045851">
    <property type="entry name" value="AMP-bd_C_sf"/>
</dbReference>
<keyword evidence="8" id="KW-1185">Reference proteome</keyword>
<dbReference type="GO" id="GO:0031956">
    <property type="term" value="F:medium-chain fatty acid-CoA ligase activity"/>
    <property type="evidence" value="ECO:0007669"/>
    <property type="project" value="TreeGrafter"/>
</dbReference>
<feature type="domain" description="AMP-dependent synthetase/ligase" evidence="3">
    <location>
        <begin position="16"/>
        <end position="284"/>
    </location>
</feature>
<dbReference type="GO" id="GO:0006631">
    <property type="term" value="P:fatty acid metabolic process"/>
    <property type="evidence" value="ECO:0007669"/>
    <property type="project" value="TreeGrafter"/>
</dbReference>
<dbReference type="InterPro" id="IPR000873">
    <property type="entry name" value="AMP-dep_synth/lig_dom"/>
</dbReference>
<protein>
    <submittedName>
        <fullName evidence="6">Long-chain acyl-CoA synthetase</fullName>
    </submittedName>
</protein>
<dbReference type="Pfam" id="PF13193">
    <property type="entry name" value="AMP-binding_C"/>
    <property type="match status" value="1"/>
</dbReference>
<dbReference type="PANTHER" id="PTHR43201">
    <property type="entry name" value="ACYL-COA SYNTHETASE"/>
    <property type="match status" value="1"/>
</dbReference>
<dbReference type="InterPro" id="IPR042099">
    <property type="entry name" value="ANL_N_sf"/>
</dbReference>
<comment type="similarity">
    <text evidence="1">Belongs to the ATP-dependent AMP-binding enzyme family.</text>
</comment>
<evidence type="ECO:0000313" key="6">
    <source>
        <dbReference type="EMBL" id="SFO53676.1"/>
    </source>
</evidence>
<dbReference type="Proteomes" id="UP000199398">
    <property type="component" value="Unassembled WGS sequence"/>
</dbReference>
<keyword evidence="2" id="KW-0436">Ligase</keyword>
<evidence type="ECO:0000259" key="4">
    <source>
        <dbReference type="Pfam" id="PF13193"/>
    </source>
</evidence>
<dbReference type="EMBL" id="FOUP01000017">
    <property type="protein sequence ID" value="SFO53676.1"/>
    <property type="molecule type" value="Genomic_DNA"/>
</dbReference>
<organism evidence="6 7">
    <name type="scientific">Saccharopolyspora antimicrobica</name>
    <dbReference type="NCBI Taxonomy" id="455193"/>
    <lineage>
        <taxon>Bacteria</taxon>
        <taxon>Bacillati</taxon>
        <taxon>Actinomycetota</taxon>
        <taxon>Actinomycetes</taxon>
        <taxon>Pseudonocardiales</taxon>
        <taxon>Pseudonocardiaceae</taxon>
        <taxon>Saccharopolyspora</taxon>
    </lineage>
</organism>
<dbReference type="Gene3D" id="3.30.300.30">
    <property type="match status" value="1"/>
</dbReference>
<evidence type="ECO:0000259" key="3">
    <source>
        <dbReference type="Pfam" id="PF00501"/>
    </source>
</evidence>
<dbReference type="AlphaFoldDB" id="A0A1I5I0L1"/>
<proteinExistence type="inferred from homology"/>